<name>A0A227KQT0_9BURK</name>
<reference evidence="3" key="1">
    <citation type="submission" date="2017-05" db="EMBL/GenBank/DDBJ databases">
        <title>Improved OligoMM genomes.</title>
        <authorList>
            <person name="Garzetti D."/>
        </authorList>
    </citation>
    <scope>NUCLEOTIDE SEQUENCE [LARGE SCALE GENOMIC DNA]</scope>
    <source>
        <strain evidence="3">YL45</strain>
    </source>
</reference>
<feature type="coiled-coil region" evidence="1">
    <location>
        <begin position="819"/>
        <end position="908"/>
    </location>
</feature>
<accession>A0A227KQT0</accession>
<sequence length="1219" mass="138700">MKILSLRFENLFPFSGSYSMNFDSEDFSQSKTFSILEKQGGSGKIILDAISLSLFGKTFFEEGKTSEISFFSDKTSPATAELSFTCSGVNYKVSWKAVPSAGGYSIYRELRNENNEIVDDNLQTVSDSVSSLLELTPEAFNKLVFLDLKNFSPLLGGDRVARENALSKVFGQFGLNNLPVLAKEIAKQKRIAADVSRRMLNAFEILPPEKENQLTSQLANLKQSIMVLKSSINDNTQAISWLQKLDSLREELQRLLKEESLLKADIARFDIKKPVLEKAVRAENLTSEFIAVKNLRELVSKQKKAYEEVKTKVSHCSERVKNARQNFQEKEKLLRNAEAIYNSKHAIAQKAWELGQQGAQYQSLAEKGRTLLTDETEKLKNALSALASFKESLALEKNKQQQLIKKISDCGGDEKLKSELFDYQNKIEVFDSYSLEKEEVAKAQKSYQRELEKARLDMQENESLLASLKKEELVLQGDIAAKNRHISKGLGNLTEDTLIQDLQVYDKKLEGLNSLEILNEELIDHFEKLNAEKETLNKNTYESKVASVILNGSIQTYKDKQAIVADSETILLFQQKVKILEPQRKELENGKPCPLCGAIHHPYASSIPFPFNAEEKLKEAKEEARKAALSLAEAQDKYDTLSKAIENSGLLIQQLNASVEDLKSCILGLSSQLELNGLKEKKPITWTQIIKQKKTFIANKREDFSNKIEQIQSFKQAGSELLIKLEKVQASIKELTARTEKGKMDIINISNLLQQKNVRESLLTSKQEELFKELERFYLRFGIKVSSIASIKQQFIILVKRRETYVDSTNDLQIVDAKIEEISLSQQECQNEINTLKNKISSIETEIARHDSEEKKLLKEKQDLLGNSTSQDFEASAREELEQVQLAYREAEELFNQREDELQFEESNGLTTEKVYQDLVKAIEKKQAEFETKLKEAGFVSEAQFTASKITAQQKEELQKQSDELAVRSQALYGRKDALTQEIDSLSTQNLTSQSLPKLRENLEKNESELQVSLLRESEISEEIEHNLYTKQRYERESQEQRKREDESLRWDDFSLLLASPANNQNHSFLYPIAFDILLDFSNKQLAFLNPRYSLSIDRSDPLKLLLVDEYKREKPVSFEKMTSEETYLVSLSLSLGFTQMIGQLRNADLVFIGKSAISSDVRNQQYLLAAVSKLNQQGKMVGMFSEDFSLKTAEPLSIEFDLNSIHQIKGAGIRTNLT</sequence>
<dbReference type="EMBL" id="NHMP01000001">
    <property type="protein sequence ID" value="OXE50896.1"/>
    <property type="molecule type" value="Genomic_DNA"/>
</dbReference>
<keyword evidence="3" id="KW-1185">Reference proteome</keyword>
<dbReference type="AlphaFoldDB" id="A0A227KQT0"/>
<evidence type="ECO:0000256" key="1">
    <source>
        <dbReference type="SAM" id="Coils"/>
    </source>
</evidence>
<dbReference type="InterPro" id="IPR027417">
    <property type="entry name" value="P-loop_NTPase"/>
</dbReference>
<dbReference type="PANTHER" id="PTHR32114:SF2">
    <property type="entry name" value="ABC TRANSPORTER ABCH.3"/>
    <property type="match status" value="1"/>
</dbReference>
<feature type="coiled-coil region" evidence="1">
    <location>
        <begin position="238"/>
        <end position="265"/>
    </location>
</feature>
<proteinExistence type="predicted"/>
<dbReference type="PANTHER" id="PTHR32114">
    <property type="entry name" value="ABC TRANSPORTER ABCH.3"/>
    <property type="match status" value="1"/>
</dbReference>
<evidence type="ECO:0000313" key="2">
    <source>
        <dbReference type="EMBL" id="OXE50896.1"/>
    </source>
</evidence>
<feature type="coiled-coil region" evidence="1">
    <location>
        <begin position="512"/>
        <end position="539"/>
    </location>
</feature>
<dbReference type="Proteomes" id="UP000214610">
    <property type="component" value="Unassembled WGS sequence"/>
</dbReference>
<protein>
    <recommendedName>
        <fullName evidence="4">Rad50/SbcC-type AAA domain-containing protein</fullName>
    </recommendedName>
</protein>
<feature type="coiled-coil region" evidence="1">
    <location>
        <begin position="292"/>
        <end position="340"/>
    </location>
</feature>
<comment type="caution">
    <text evidence="2">The sequence shown here is derived from an EMBL/GenBank/DDBJ whole genome shotgun (WGS) entry which is preliminary data.</text>
</comment>
<organism evidence="2 3">
    <name type="scientific">Turicimonas muris</name>
    <dbReference type="NCBI Taxonomy" id="1796652"/>
    <lineage>
        <taxon>Bacteria</taxon>
        <taxon>Pseudomonadati</taxon>
        <taxon>Pseudomonadota</taxon>
        <taxon>Betaproteobacteria</taxon>
        <taxon>Burkholderiales</taxon>
        <taxon>Sutterellaceae</taxon>
        <taxon>Turicimonas</taxon>
    </lineage>
</organism>
<dbReference type="Gene3D" id="3.40.50.300">
    <property type="entry name" value="P-loop containing nucleotide triphosphate hydrolases"/>
    <property type="match status" value="1"/>
</dbReference>
<keyword evidence="1" id="KW-0175">Coiled coil</keyword>
<evidence type="ECO:0008006" key="4">
    <source>
        <dbReference type="Google" id="ProtNLM"/>
    </source>
</evidence>
<gene>
    <name evidence="2" type="ORF">ADH67_00920</name>
</gene>
<evidence type="ECO:0000313" key="3">
    <source>
        <dbReference type="Proteomes" id="UP000214610"/>
    </source>
</evidence>
<feature type="coiled-coil region" evidence="1">
    <location>
        <begin position="437"/>
        <end position="471"/>
    </location>
</feature>